<gene>
    <name evidence="3" type="ORF">B4167_1589</name>
    <name evidence="2" type="ORF">BT1A1_2689</name>
</gene>
<keyword evidence="5" id="KW-1185">Reference proteome</keyword>
<name>A0A090J1I8_9BACI</name>
<dbReference type="eggNOG" id="COG2856">
    <property type="taxonomic scope" value="Bacteria"/>
</dbReference>
<reference evidence="3 4" key="2">
    <citation type="submission" date="2015-01" db="EMBL/GenBank/DDBJ databases">
        <title>Draft Genome Sequences of Four Bacillus thermoamylovorans Strains, Isolated From Food Products.</title>
        <authorList>
            <person name="Krawcyk A.O."/>
            <person name="Berendsen E.M."/>
            <person name="Eijlander R.T."/>
            <person name="de Jong A."/>
            <person name="Wells-Bennik M."/>
            <person name="Kuipers O.P."/>
        </authorList>
    </citation>
    <scope>NUCLEOTIDE SEQUENCE [LARGE SCALE GENOMIC DNA]</scope>
    <source>
        <strain evidence="3 4">B4167</strain>
    </source>
</reference>
<evidence type="ECO:0000313" key="3">
    <source>
        <dbReference type="EMBL" id="KIO74045.1"/>
    </source>
</evidence>
<evidence type="ECO:0000313" key="2">
    <source>
        <dbReference type="EMBL" id="CEE02483.1"/>
    </source>
</evidence>
<dbReference type="InterPro" id="IPR010359">
    <property type="entry name" value="IrrE_HExxH"/>
</dbReference>
<feature type="domain" description="IrrE N-terminal-like" evidence="1">
    <location>
        <begin position="64"/>
        <end position="173"/>
    </location>
</feature>
<protein>
    <recommendedName>
        <fullName evidence="1">IrrE N-terminal-like domain-containing protein</fullName>
    </recommendedName>
</protein>
<dbReference type="Gene3D" id="1.10.10.2910">
    <property type="match status" value="1"/>
</dbReference>
<dbReference type="STRING" id="35841.B4167_1589"/>
<dbReference type="EMBL" id="CCRF01000076">
    <property type="protein sequence ID" value="CEE02483.1"/>
    <property type="molecule type" value="Genomic_DNA"/>
</dbReference>
<dbReference type="PANTHER" id="PTHR43236:SF1">
    <property type="entry name" value="BLL7220 PROTEIN"/>
    <property type="match status" value="1"/>
</dbReference>
<proteinExistence type="predicted"/>
<dbReference type="AlphaFoldDB" id="A0A090J1I8"/>
<dbReference type="Proteomes" id="UP000040576">
    <property type="component" value="Unassembled WGS sequence"/>
</dbReference>
<dbReference type="EMBL" id="JXLU01000014">
    <property type="protein sequence ID" value="KIO74045.1"/>
    <property type="molecule type" value="Genomic_DNA"/>
</dbReference>
<reference evidence="2 5" key="1">
    <citation type="submission" date="2014-07" db="EMBL/GenBank/DDBJ databases">
        <authorList>
            <person name="Wibberg Daniel"/>
        </authorList>
    </citation>
    <scope>NUCLEOTIDE SEQUENCE [LARGE SCALE GENOMIC DNA]</scope>
</reference>
<sequence length="272" mass="31848">MTKISFLTEPEMEEIELKANGKLNELHKTSRILGKEVFSIIRKEAILLQSPFSDEELCAFVCQKKGRLFVYINSQIPTDKQNFAAAHELYHIWFDKEYLINPQMLESKILNDETDNIRELRANLFAAMLLVPKHVLEQELLFLDIQKNAITANQVVELSHVFQVPYKTMVRRLFEIKFIDKTLMEQLWKEPNVELIRKKLQLDSPKVERPIIHYEGLAKDACDLYQEGLISPKRLKNLLSLINKKPEDFDIDLPNNLPTEDEIDKLLEELDE</sequence>
<evidence type="ECO:0000259" key="1">
    <source>
        <dbReference type="Pfam" id="PF06114"/>
    </source>
</evidence>
<evidence type="ECO:0000313" key="4">
    <source>
        <dbReference type="Proteomes" id="UP000032076"/>
    </source>
</evidence>
<dbReference type="Pfam" id="PF06114">
    <property type="entry name" value="Peptidase_M78"/>
    <property type="match status" value="1"/>
</dbReference>
<dbReference type="KEGG" id="bthv:CQJ30_14650"/>
<dbReference type="RefSeq" id="WP_034772009.1">
    <property type="nucleotide sequence ID" value="NZ_CP023704.1"/>
</dbReference>
<dbReference type="Proteomes" id="UP000032076">
    <property type="component" value="Unassembled WGS sequence"/>
</dbReference>
<evidence type="ECO:0000313" key="5">
    <source>
        <dbReference type="Proteomes" id="UP000040576"/>
    </source>
</evidence>
<accession>A0A090J1I8</accession>
<dbReference type="InterPro" id="IPR052345">
    <property type="entry name" value="Rad_response_metalloprotease"/>
</dbReference>
<dbReference type="PANTHER" id="PTHR43236">
    <property type="entry name" value="ANTITOXIN HIGA1"/>
    <property type="match status" value="1"/>
</dbReference>
<organism evidence="2 5">
    <name type="scientific">Caldibacillus thermoamylovorans</name>
    <dbReference type="NCBI Taxonomy" id="35841"/>
    <lineage>
        <taxon>Bacteria</taxon>
        <taxon>Bacillati</taxon>
        <taxon>Bacillota</taxon>
        <taxon>Bacilli</taxon>
        <taxon>Bacillales</taxon>
        <taxon>Bacillaceae</taxon>
        <taxon>Caldibacillus</taxon>
    </lineage>
</organism>
<dbReference type="PATRIC" id="fig|35841.6.peg.3747"/>